<evidence type="ECO:0000313" key="3">
    <source>
        <dbReference type="Proteomes" id="UP000576082"/>
    </source>
</evidence>
<comment type="caution">
    <text evidence="2">The sequence shown here is derived from an EMBL/GenBank/DDBJ whole genome shotgun (WGS) entry which is preliminary data.</text>
</comment>
<dbReference type="Pfam" id="PF02541">
    <property type="entry name" value="Ppx-GppA"/>
    <property type="match status" value="1"/>
</dbReference>
<dbReference type="InterPro" id="IPR050273">
    <property type="entry name" value="GppA/Ppx_hydrolase"/>
</dbReference>
<dbReference type="SUPFAM" id="SSF53067">
    <property type="entry name" value="Actin-like ATPase domain"/>
    <property type="match status" value="2"/>
</dbReference>
<dbReference type="AlphaFoldDB" id="A0A7X9XDD6"/>
<dbReference type="RefSeq" id="WP_169660961.1">
    <property type="nucleotide sequence ID" value="NZ_JABANE010000210.1"/>
</dbReference>
<feature type="domain" description="Ppx/GppA phosphatase N-terminal" evidence="1">
    <location>
        <begin position="21"/>
        <end position="301"/>
    </location>
</feature>
<dbReference type="Proteomes" id="UP000576082">
    <property type="component" value="Unassembled WGS sequence"/>
</dbReference>
<dbReference type="Gene3D" id="3.30.420.150">
    <property type="entry name" value="Exopolyphosphatase. Domain 2"/>
    <property type="match status" value="1"/>
</dbReference>
<dbReference type="InterPro" id="IPR003695">
    <property type="entry name" value="Ppx_GppA_N"/>
</dbReference>
<dbReference type="EMBL" id="JABANE010000210">
    <property type="protein sequence ID" value="NME72791.1"/>
    <property type="molecule type" value="Genomic_DNA"/>
</dbReference>
<dbReference type="PANTHER" id="PTHR30005">
    <property type="entry name" value="EXOPOLYPHOSPHATASE"/>
    <property type="match status" value="1"/>
</dbReference>
<dbReference type="GO" id="GO:0016462">
    <property type="term" value="F:pyrophosphatase activity"/>
    <property type="evidence" value="ECO:0007669"/>
    <property type="project" value="TreeGrafter"/>
</dbReference>
<name>A0A7X9XDD6_9BACT</name>
<organism evidence="2 3">
    <name type="scientific">Flammeovirga aprica JL-4</name>
    <dbReference type="NCBI Taxonomy" id="694437"/>
    <lineage>
        <taxon>Bacteria</taxon>
        <taxon>Pseudomonadati</taxon>
        <taxon>Bacteroidota</taxon>
        <taxon>Cytophagia</taxon>
        <taxon>Cytophagales</taxon>
        <taxon>Flammeovirgaceae</taxon>
        <taxon>Flammeovirga</taxon>
    </lineage>
</organism>
<dbReference type="InterPro" id="IPR043129">
    <property type="entry name" value="ATPase_NBD"/>
</dbReference>
<proteinExistence type="predicted"/>
<keyword evidence="3" id="KW-1185">Reference proteome</keyword>
<dbReference type="Gene3D" id="3.30.420.40">
    <property type="match status" value="1"/>
</dbReference>
<sequence>MNELTRKASIDMGTNTFQLLIADVIGDKVETVFTQDIFVRLGKGGISNGEITEEAMQRAFDALDKFQKVIKENKAEEVKVAATSAVRSASNGEAFIQDIYNRYGFVVNILSGVEEAEVIYKGVKTDTTIQDTAIIMDIGGGSVEFIIGDAEKVLWKQSFEIGAQRLYDQFCHEDPISSENSEKLGAYIKEKLSPLLEESEKFSALKFIGAAGTFQTIQEVYGAIHDCKPSSVKNVSYEEYKNMHQKFVGYTREQRFEIPGLIPQRVDMIVPASLLLFNVLTLLKVKEIHISSGSLREGLVLL</sequence>
<protein>
    <submittedName>
        <fullName evidence="2">Ppx/GppA family phosphatase</fullName>
    </submittedName>
</protein>
<evidence type="ECO:0000313" key="2">
    <source>
        <dbReference type="EMBL" id="NME72791.1"/>
    </source>
</evidence>
<reference evidence="2 3" key="1">
    <citation type="submission" date="2020-04" db="EMBL/GenBank/DDBJ databases">
        <title>Flammeovirga sp. SR4, a novel species isolated from seawater.</title>
        <authorList>
            <person name="Wang X."/>
        </authorList>
    </citation>
    <scope>NUCLEOTIDE SEQUENCE [LARGE SCALE GENOMIC DNA]</scope>
    <source>
        <strain evidence="2 3">ATCC 23126</strain>
    </source>
</reference>
<evidence type="ECO:0000259" key="1">
    <source>
        <dbReference type="Pfam" id="PF02541"/>
    </source>
</evidence>
<accession>A0A7X9XDD6</accession>
<dbReference type="PANTHER" id="PTHR30005:SF0">
    <property type="entry name" value="RETROGRADE REGULATION PROTEIN 2"/>
    <property type="match status" value="1"/>
</dbReference>
<gene>
    <name evidence="2" type="ORF">HHU12_32835</name>
</gene>